<accession>A0A2N1NT53</accession>
<dbReference type="GO" id="GO:0005802">
    <property type="term" value="C:trans-Golgi network"/>
    <property type="evidence" value="ECO:0007669"/>
    <property type="project" value="TreeGrafter"/>
</dbReference>
<dbReference type="Pfam" id="PF26254">
    <property type="entry name" value="Ig_TRAPPC9-Trs120_1st"/>
    <property type="match status" value="1"/>
</dbReference>
<dbReference type="InterPro" id="IPR058567">
    <property type="entry name" value="Ig_TRAPPC9_Trs120_3rd"/>
</dbReference>
<dbReference type="VEuPathDB" id="FungiDB:FUN_003929"/>
<proteinExistence type="predicted"/>
<feature type="domain" description="Trs120/TRAPPC9 TPR region" evidence="5">
    <location>
        <begin position="386"/>
        <end position="636"/>
    </location>
</feature>
<name>A0A2N1NT53_9GLOM</name>
<dbReference type="SMR" id="A0A2N1NT53"/>
<dbReference type="Proteomes" id="UP000233469">
    <property type="component" value="Unassembled WGS sequence"/>
</dbReference>
<dbReference type="Proteomes" id="UP000684084">
    <property type="component" value="Unassembled WGS sequence"/>
</dbReference>
<protein>
    <submittedName>
        <fullName evidence="10">Trs120-domain-containing protein</fullName>
    </submittedName>
</protein>
<evidence type="ECO:0000256" key="3">
    <source>
        <dbReference type="SAM" id="MobiDB-lite"/>
    </source>
</evidence>
<feature type="region of interest" description="Disordered" evidence="3">
    <location>
        <begin position="821"/>
        <end position="842"/>
    </location>
</feature>
<dbReference type="OrthoDB" id="27962at2759"/>
<reference evidence="10 11" key="1">
    <citation type="submission" date="2016-04" db="EMBL/GenBank/DDBJ databases">
        <title>Genome analyses suggest a sexual origin of heterokaryosis in a supposedly ancient asexual fungus.</title>
        <authorList>
            <person name="Ropars J."/>
            <person name="Sedzielewska K."/>
            <person name="Noel J."/>
            <person name="Charron P."/>
            <person name="Farinelli L."/>
            <person name="Marton T."/>
            <person name="Kruger M."/>
            <person name="Pelin A."/>
            <person name="Brachmann A."/>
            <person name="Corradi N."/>
        </authorList>
    </citation>
    <scope>NUCLEOTIDE SEQUENCE [LARGE SCALE GENOMIC DNA]</scope>
    <source>
        <strain evidence="10 11">C2</strain>
    </source>
</reference>
<feature type="domain" description="Trs120/TRAPPC9 fourth Ig-like" evidence="8">
    <location>
        <begin position="1199"/>
        <end position="1323"/>
    </location>
</feature>
<evidence type="ECO:0000256" key="1">
    <source>
        <dbReference type="ARBA" id="ARBA00004555"/>
    </source>
</evidence>
<dbReference type="InterPro" id="IPR013935">
    <property type="entry name" value="Trs120_TRAPPC9"/>
</dbReference>
<dbReference type="VEuPathDB" id="FungiDB:RhiirA1_408431"/>
<dbReference type="Pfam" id="PF08626">
    <property type="entry name" value="TRAPPC9-Trs120"/>
    <property type="match status" value="1"/>
</dbReference>
<comment type="caution">
    <text evidence="10">The sequence shown here is derived from an EMBL/GenBank/DDBJ whole genome shotgun (WGS) entry which is preliminary data.</text>
</comment>
<dbReference type="PANTHER" id="PTHR21512:SF5">
    <property type="entry name" value="TRAFFICKING PROTEIN PARTICLE COMPLEX SUBUNIT 9"/>
    <property type="match status" value="1"/>
</dbReference>
<evidence type="ECO:0000259" key="4">
    <source>
        <dbReference type="Pfam" id="PF08626"/>
    </source>
</evidence>
<reference evidence="9" key="3">
    <citation type="submission" date="2020-05" db="EMBL/GenBank/DDBJ databases">
        <authorList>
            <person name="Rincon C."/>
            <person name="Sanders R I."/>
            <person name="Robbins C."/>
            <person name="Chaturvedi A."/>
        </authorList>
    </citation>
    <scope>NUCLEOTIDE SEQUENCE</scope>
    <source>
        <strain evidence="9">CHB12</strain>
    </source>
</reference>
<organism evidence="10 11">
    <name type="scientific">Rhizophagus irregularis</name>
    <dbReference type="NCBI Taxonomy" id="588596"/>
    <lineage>
        <taxon>Eukaryota</taxon>
        <taxon>Fungi</taxon>
        <taxon>Fungi incertae sedis</taxon>
        <taxon>Mucoromycota</taxon>
        <taxon>Glomeromycotina</taxon>
        <taxon>Glomeromycetes</taxon>
        <taxon>Glomerales</taxon>
        <taxon>Glomeraceae</taxon>
        <taxon>Rhizophagus</taxon>
    </lineage>
</organism>
<dbReference type="EMBL" id="LLXL01000148">
    <property type="protein sequence ID" value="PKK77082.1"/>
    <property type="molecule type" value="Genomic_DNA"/>
</dbReference>
<feature type="domain" description="Trs120/TRAPPC9 N-terminal" evidence="4">
    <location>
        <begin position="4"/>
        <end position="351"/>
    </location>
</feature>
<feature type="region of interest" description="Disordered" evidence="3">
    <location>
        <begin position="188"/>
        <end position="218"/>
    </location>
</feature>
<sequence>MDPLLFTAPARIRVLLVPVHPIKAPTFHRHVQLVKNFNVVRLGDVTPDMRGVQSAMFSSQLFHEGQLHFNFVTSYEPEHAYLEEFQMHRRIFGVIGIMDCCEWSDLKEGYNKFSEIIKNYRTAVAHRCFAFDPSEDQPDDTKGLIMIPNVGEMNFYMSTMISDFANNILTEFGNLATDIEKRQIIYSPKIPTPNSPQLQNGSNNQQSNGRYSAPLQSFSSPELKSSQAFSLTPPVQAMTTAGVGGAAAGVAPKESYHSRSFSSSTLVNIAAQAANVPTDMRLKKRAPGRILKLIADLYLMAGILPNALQNYMLAIEATKANSDYLWHGSALEGLCVVLLLAAYLHAEIGPPIIQSQPLASPTATDQPPSSPESPKVLWVETTEKYVQVLTLYAKTSSSSNDQVPPLIYTEACLKVAKLLACIWVAGGWGDDALKLIVHGGTPEKGLNEKWGLSSVCGVSKIEVTQWAMKGYGSYVEDMSITEQIHITTTLSTIFSIINFRRKHAFFLRQTALLILPLIAKPRNSSPQTNKPPTGSESGLLTCLKKVTETYGIGDDVDQTDYSVMAEDARPLTFGWPDIQIDVLKDALTISDSLPDYPSMVKYTTRLLRKLFMYLHRDEQIRLSASIPRIVSAGKKQGLDMEFKYWGLNVVKGIQVCRPTSRRIPYPHAGKKLSLKNEEKKEGVSPFIYQSFNKKKADNTQIHLVANETSYFLVTLANPFAFDLDIQSISISTDGVAFTPNTMSITILANTSITLRLLGTPTEPGELIVRGCKIKVHGCLEQEFCVYLPPSDEEIKRKEKEEEYSKRIKKCGLAVLDNLSHTTNNQKDNAQPNDHENSQSPTKKTFVPGFLKVSVISEQPLIKIKSTSLMHGAIMLFEGEQAEMTIKLENVGKIPVDFLSLSFSDSTIANTQALLNSSDMPAEEAYEMELYALRQSVFSWNQKDNVKILPGSEWIVNINVFGKRGCVNGTIQIDYGYLNRPNTSDDEPFYTRQVHYPVLLTIHQNLETISMDILNFKPLCEGENDGVVNSCSDNNKLIEDLLKVMKWNNKGTKEDFMEKMENDYCLLTFDIRNVWHVGFDVTIEADEGEEIDPLSITTTIQPTSTARIILPIKRISLSEKEYTQPIPSLSEKQFVVSKGPKGTVEQERLALALFWYREKLLQKIKAIWESQLTNQKGVVDIRSLRLNKSMLNVLKINEISFGIDIEDGSKVTKLSCNQFKCPVNEFVKMKFIIYNHQEKPSKLCIRIQPVQSYSDGIMEWDLSKRMVWNGLLQTPLPKIEPKSSVTYTLPICFFSRGDFKFLYHCEDVNSRIMYFDTQPLVVEVVDN</sequence>
<evidence type="ECO:0000313" key="11">
    <source>
        <dbReference type="Proteomes" id="UP000233469"/>
    </source>
</evidence>
<evidence type="ECO:0000259" key="7">
    <source>
        <dbReference type="Pfam" id="PF26282"/>
    </source>
</evidence>
<evidence type="ECO:0000313" key="10">
    <source>
        <dbReference type="EMBL" id="PKK77082.1"/>
    </source>
</evidence>
<reference evidence="10 11" key="2">
    <citation type="submission" date="2017-10" db="EMBL/GenBank/DDBJ databases">
        <title>Extensive intraspecific genome diversity in a model arbuscular mycorrhizal fungus.</title>
        <authorList>
            <person name="Chen E.C.H."/>
            <person name="Morin E."/>
            <person name="Baudet D."/>
            <person name="Noel J."/>
            <person name="Ndikumana S."/>
            <person name="Charron P."/>
            <person name="St-Onge C."/>
            <person name="Giorgi J."/>
            <person name="Grigoriev I.V."/>
            <person name="Roux C."/>
            <person name="Martin F.M."/>
            <person name="Corradi N."/>
        </authorList>
    </citation>
    <scope>NUCLEOTIDE SEQUENCE [LARGE SCALE GENOMIC DNA]</scope>
    <source>
        <strain evidence="10 11">C2</strain>
    </source>
</reference>
<dbReference type="EMBL" id="CAGKOT010000019">
    <property type="protein sequence ID" value="CAB5363904.1"/>
    <property type="molecule type" value="Genomic_DNA"/>
</dbReference>
<keyword evidence="2" id="KW-0333">Golgi apparatus</keyword>
<feature type="domain" description="Trs120/TRAPPC9 third Ig-like" evidence="7">
    <location>
        <begin position="1046"/>
        <end position="1194"/>
    </location>
</feature>
<evidence type="ECO:0000259" key="6">
    <source>
        <dbReference type="Pfam" id="PF26254"/>
    </source>
</evidence>
<dbReference type="Pfam" id="PF26251">
    <property type="entry name" value="TPR_TRAPPC9-Trs120"/>
    <property type="match status" value="1"/>
</dbReference>
<dbReference type="InterPro" id="IPR058563">
    <property type="entry name" value="Trs120_TRAPPC9_N"/>
</dbReference>
<evidence type="ECO:0000259" key="5">
    <source>
        <dbReference type="Pfam" id="PF26251"/>
    </source>
</evidence>
<feature type="domain" description="Trs120/TRAPPC9 first Ig-like" evidence="6">
    <location>
        <begin position="650"/>
        <end position="857"/>
    </location>
</feature>
<comment type="subcellular location">
    <subcellularLocation>
        <location evidence="1">Golgi apparatus</location>
    </subcellularLocation>
</comment>
<dbReference type="Pfam" id="PF26283">
    <property type="entry name" value="Ig_TRAPPC9-Trs120_4th"/>
    <property type="match status" value="1"/>
</dbReference>
<gene>
    <name evidence="9" type="ORF">CHRIB12_LOCUS9720</name>
    <name evidence="10" type="ORF">RhiirC2_676242</name>
</gene>
<evidence type="ECO:0000259" key="8">
    <source>
        <dbReference type="Pfam" id="PF26283"/>
    </source>
</evidence>
<dbReference type="InterPro" id="IPR058568">
    <property type="entry name" value="Ig_TRAPPC9_Trs120_4th"/>
</dbReference>
<feature type="compositionally biased region" description="Low complexity" evidence="3">
    <location>
        <begin position="195"/>
        <end position="209"/>
    </location>
</feature>
<evidence type="ECO:0000313" key="9">
    <source>
        <dbReference type="EMBL" id="CAB5363904.1"/>
    </source>
</evidence>
<dbReference type="InterPro" id="IPR058565">
    <property type="entry name" value="Ig_TRAPPC9_Trs120_1st"/>
</dbReference>
<dbReference type="Pfam" id="PF26282">
    <property type="entry name" value="Ig_TRAPPC9-Trs120_3rd"/>
    <property type="match status" value="1"/>
</dbReference>
<dbReference type="Pfam" id="PF26280">
    <property type="entry name" value="Ig_TRAPPC9-Trs120_2nd"/>
    <property type="match status" value="1"/>
</dbReference>
<dbReference type="InterPro" id="IPR058564">
    <property type="entry name" value="TPR_TRAPPC9_Trs120"/>
</dbReference>
<dbReference type="VEuPathDB" id="FungiDB:RhiirFUN_006065"/>
<dbReference type="PANTHER" id="PTHR21512">
    <property type="entry name" value="TRAFFICKING PROTEIN PARTICLE COMPLEX SUBUNIT 9"/>
    <property type="match status" value="1"/>
</dbReference>
<evidence type="ECO:0000256" key="2">
    <source>
        <dbReference type="ARBA" id="ARBA00023034"/>
    </source>
</evidence>